<sequence length="169" mass="18602">MRRTEAIESIGVLITALCLLTFYLGNAAIASETDWSVFVDHDSKGKVCWAVSRANDRGETLMFVTRHRGDRQSEVSIKIVPIPESMSRVSLQVGNRVVTMFLRKKGGELWAWPRSKADEKRIVSAVQTFERAIGGTTGLFYLIQEGAVIASFSAKGFGHAMGVAMKECS</sequence>
<proteinExistence type="predicted"/>
<dbReference type="RefSeq" id="WP_386072025.1">
    <property type="nucleotide sequence ID" value="NZ_JBHTJT010000004.1"/>
</dbReference>
<accession>A0ABW3IJT1</accession>
<keyword evidence="2" id="KW-1185">Reference proteome</keyword>
<comment type="caution">
    <text evidence="1">The sequence shown here is derived from an EMBL/GenBank/DDBJ whole genome shotgun (WGS) entry which is preliminary data.</text>
</comment>
<name>A0ABW3IJT1_9RHOB</name>
<dbReference type="Proteomes" id="UP001597108">
    <property type="component" value="Unassembled WGS sequence"/>
</dbReference>
<protein>
    <recommendedName>
        <fullName evidence="3">Invasion associated locus B (IalB) protein</fullName>
    </recommendedName>
</protein>
<reference evidence="2" key="1">
    <citation type="journal article" date="2019" name="Int. J. Syst. Evol. Microbiol.">
        <title>The Global Catalogue of Microorganisms (GCM) 10K type strain sequencing project: providing services to taxonomists for standard genome sequencing and annotation.</title>
        <authorList>
            <consortium name="The Broad Institute Genomics Platform"/>
            <consortium name="The Broad Institute Genome Sequencing Center for Infectious Disease"/>
            <person name="Wu L."/>
            <person name="Ma J."/>
        </authorList>
    </citation>
    <scope>NUCLEOTIDE SEQUENCE [LARGE SCALE GENOMIC DNA]</scope>
    <source>
        <strain evidence="2">CCUG 60524</strain>
    </source>
</reference>
<evidence type="ECO:0000313" key="2">
    <source>
        <dbReference type="Proteomes" id="UP001597108"/>
    </source>
</evidence>
<evidence type="ECO:0008006" key="3">
    <source>
        <dbReference type="Google" id="ProtNLM"/>
    </source>
</evidence>
<organism evidence="1 2">
    <name type="scientific">Tropicimonas aquimaris</name>
    <dbReference type="NCBI Taxonomy" id="914152"/>
    <lineage>
        <taxon>Bacteria</taxon>
        <taxon>Pseudomonadati</taxon>
        <taxon>Pseudomonadota</taxon>
        <taxon>Alphaproteobacteria</taxon>
        <taxon>Rhodobacterales</taxon>
        <taxon>Roseobacteraceae</taxon>
        <taxon>Tropicimonas</taxon>
    </lineage>
</organism>
<gene>
    <name evidence="1" type="ORF">ACFQ2S_01140</name>
</gene>
<evidence type="ECO:0000313" key="1">
    <source>
        <dbReference type="EMBL" id="MFD0978246.1"/>
    </source>
</evidence>
<dbReference type="EMBL" id="JBHTJT010000004">
    <property type="protein sequence ID" value="MFD0978246.1"/>
    <property type="molecule type" value="Genomic_DNA"/>
</dbReference>